<gene>
    <name evidence="3" type="ORF">BN9_082610</name>
</gene>
<name>A0A024FTI9_9STRA</name>
<feature type="signal peptide" evidence="2">
    <location>
        <begin position="1"/>
        <end position="17"/>
    </location>
</feature>
<feature type="chain" id="PRO_5001529252" description="RxLR effector protein" evidence="2">
    <location>
        <begin position="18"/>
        <end position="105"/>
    </location>
</feature>
<evidence type="ECO:0000313" key="3">
    <source>
        <dbReference type="EMBL" id="CCI10242.1"/>
    </source>
</evidence>
<evidence type="ECO:0000256" key="2">
    <source>
        <dbReference type="SAM" id="SignalP"/>
    </source>
</evidence>
<accession>A0A024FTI9</accession>
<feature type="region of interest" description="Disordered" evidence="1">
    <location>
        <begin position="24"/>
        <end position="45"/>
    </location>
</feature>
<proteinExistence type="predicted"/>
<dbReference type="EMBL" id="CAIX01000160">
    <property type="protein sequence ID" value="CCI10242.1"/>
    <property type="molecule type" value="Genomic_DNA"/>
</dbReference>
<reference evidence="3 4" key="1">
    <citation type="submission" date="2012-05" db="EMBL/GenBank/DDBJ databases">
        <title>Recombination and specialization in a pathogen metapopulation.</title>
        <authorList>
            <person name="Gardiner A."/>
            <person name="Kemen E."/>
            <person name="Schultz-Larsen T."/>
            <person name="MacLean D."/>
            <person name="Van Oosterhout C."/>
            <person name="Jones J.D.G."/>
        </authorList>
    </citation>
    <scope>NUCLEOTIDE SEQUENCE [LARGE SCALE GENOMIC DNA]</scope>
    <source>
        <strain evidence="3 4">Ac Nc2</strain>
    </source>
</reference>
<evidence type="ECO:0008006" key="5">
    <source>
        <dbReference type="Google" id="ProtNLM"/>
    </source>
</evidence>
<keyword evidence="4" id="KW-1185">Reference proteome</keyword>
<keyword evidence="2" id="KW-0732">Signal</keyword>
<dbReference type="Proteomes" id="UP000053237">
    <property type="component" value="Unassembled WGS sequence"/>
</dbReference>
<protein>
    <recommendedName>
        <fullName evidence="5">RxLR effector protein</fullName>
    </recommendedName>
</protein>
<sequence>MHFFIVYLSCAIFRAMALPPTSVQPRGFNSSDTSPVSINESNSNQSVTPATATVSIIKQNEFNITKSRLIVGSISDMYKQLPMQLMRGTTQLLDFLWSSKVSGKD</sequence>
<comment type="caution">
    <text evidence="3">The sequence shown here is derived from an EMBL/GenBank/DDBJ whole genome shotgun (WGS) entry which is preliminary data.</text>
</comment>
<organism evidence="3 4">
    <name type="scientific">Albugo candida</name>
    <dbReference type="NCBI Taxonomy" id="65357"/>
    <lineage>
        <taxon>Eukaryota</taxon>
        <taxon>Sar</taxon>
        <taxon>Stramenopiles</taxon>
        <taxon>Oomycota</taxon>
        <taxon>Peronosporomycetes</taxon>
        <taxon>Albuginales</taxon>
        <taxon>Albuginaceae</taxon>
        <taxon>Albugo</taxon>
    </lineage>
</organism>
<dbReference type="InParanoid" id="A0A024FTI9"/>
<evidence type="ECO:0000313" key="4">
    <source>
        <dbReference type="Proteomes" id="UP000053237"/>
    </source>
</evidence>
<evidence type="ECO:0000256" key="1">
    <source>
        <dbReference type="SAM" id="MobiDB-lite"/>
    </source>
</evidence>
<dbReference type="AlphaFoldDB" id="A0A024FTI9"/>